<comment type="caution">
    <text evidence="2">The sequence shown here is derived from an EMBL/GenBank/DDBJ whole genome shotgun (WGS) entry which is preliminary data.</text>
</comment>
<feature type="region of interest" description="Disordered" evidence="1">
    <location>
        <begin position="1"/>
        <end position="22"/>
    </location>
</feature>
<sequence>MDASEKGKEKEKEKEDENGGGSRKILIFELDVSERTENYEDSDEEIDTNFLGIECSFYPKKKKRLKTVGVQYSMEELCSWFHNSSVGRTEVTQQLQHNNREQVQGQKNTSDLEQLQLQEMSHQDDIGNISETDPSKNDNCEKNNNCAKKDNCA</sequence>
<dbReference type="Proteomes" id="UP001374584">
    <property type="component" value="Unassembled WGS sequence"/>
</dbReference>
<protein>
    <submittedName>
        <fullName evidence="2">Uncharacterized protein</fullName>
    </submittedName>
</protein>
<feature type="compositionally biased region" description="Basic and acidic residues" evidence="1">
    <location>
        <begin position="1"/>
        <end position="17"/>
    </location>
</feature>
<name>A0AAN9MMQ2_PHACN</name>
<evidence type="ECO:0000313" key="3">
    <source>
        <dbReference type="Proteomes" id="UP001374584"/>
    </source>
</evidence>
<keyword evidence="3" id="KW-1185">Reference proteome</keyword>
<proteinExistence type="predicted"/>
<evidence type="ECO:0000256" key="1">
    <source>
        <dbReference type="SAM" id="MobiDB-lite"/>
    </source>
</evidence>
<reference evidence="2 3" key="1">
    <citation type="submission" date="2024-01" db="EMBL/GenBank/DDBJ databases">
        <title>The genomes of 5 underutilized Papilionoideae crops provide insights into root nodulation and disease resistanc.</title>
        <authorList>
            <person name="Jiang F."/>
        </authorList>
    </citation>
    <scope>NUCLEOTIDE SEQUENCE [LARGE SCALE GENOMIC DNA]</scope>
    <source>
        <strain evidence="2">JINMINGXINNONG_FW02</strain>
        <tissue evidence="2">Leaves</tissue>
    </source>
</reference>
<evidence type="ECO:0000313" key="2">
    <source>
        <dbReference type="EMBL" id="KAK7354233.1"/>
    </source>
</evidence>
<feature type="region of interest" description="Disordered" evidence="1">
    <location>
        <begin position="122"/>
        <end position="153"/>
    </location>
</feature>
<accession>A0AAN9MMQ2</accession>
<feature type="compositionally biased region" description="Basic and acidic residues" evidence="1">
    <location>
        <begin position="133"/>
        <end position="153"/>
    </location>
</feature>
<organism evidence="2 3">
    <name type="scientific">Phaseolus coccineus</name>
    <name type="common">Scarlet runner bean</name>
    <name type="synonym">Phaseolus multiflorus</name>
    <dbReference type="NCBI Taxonomy" id="3886"/>
    <lineage>
        <taxon>Eukaryota</taxon>
        <taxon>Viridiplantae</taxon>
        <taxon>Streptophyta</taxon>
        <taxon>Embryophyta</taxon>
        <taxon>Tracheophyta</taxon>
        <taxon>Spermatophyta</taxon>
        <taxon>Magnoliopsida</taxon>
        <taxon>eudicotyledons</taxon>
        <taxon>Gunneridae</taxon>
        <taxon>Pentapetalae</taxon>
        <taxon>rosids</taxon>
        <taxon>fabids</taxon>
        <taxon>Fabales</taxon>
        <taxon>Fabaceae</taxon>
        <taxon>Papilionoideae</taxon>
        <taxon>50 kb inversion clade</taxon>
        <taxon>NPAAA clade</taxon>
        <taxon>indigoferoid/millettioid clade</taxon>
        <taxon>Phaseoleae</taxon>
        <taxon>Phaseolus</taxon>
    </lineage>
</organism>
<dbReference type="AlphaFoldDB" id="A0AAN9MMQ2"/>
<dbReference type="EMBL" id="JAYMYR010000007">
    <property type="protein sequence ID" value="KAK7354233.1"/>
    <property type="molecule type" value="Genomic_DNA"/>
</dbReference>
<gene>
    <name evidence="2" type="ORF">VNO80_19692</name>
</gene>